<reference evidence="2" key="1">
    <citation type="submission" date="2016-01" db="EMBL/GenBank/DDBJ databases">
        <authorList>
            <person name="Gamez R.M."/>
            <person name="Rodriguez F."/>
            <person name="Bernal J.F."/>
            <person name="Agarwala R."/>
            <person name="Landsman D."/>
            <person name="Marino-Ramirez L."/>
        </authorList>
    </citation>
    <scope>NUCLEOTIDE SEQUENCE [LARGE SCALE GENOMIC DNA]</scope>
    <source>
        <strain evidence="2">Ps006</strain>
    </source>
</reference>
<dbReference type="OrthoDB" id="6941276at2"/>
<evidence type="ECO:0000313" key="2">
    <source>
        <dbReference type="Proteomes" id="UP000067111"/>
    </source>
</evidence>
<dbReference type="AlphaFoldDB" id="A0A0X7K1L8"/>
<protein>
    <recommendedName>
        <fullName evidence="3">Immunity protein 30 domain-containing protein</fullName>
    </recommendedName>
</protein>
<dbReference type="RefSeq" id="WP_060755512.1">
    <property type="nucleotide sequence ID" value="NZ_LRMR01000024.1"/>
</dbReference>
<accession>A0A0X7K1L8</accession>
<evidence type="ECO:0000313" key="1">
    <source>
        <dbReference type="EMBL" id="KWU49534.1"/>
    </source>
</evidence>
<evidence type="ECO:0008006" key="3">
    <source>
        <dbReference type="Google" id="ProtNLM"/>
    </source>
</evidence>
<comment type="caution">
    <text evidence="1">The sequence shown here is derived from an EMBL/GenBank/DDBJ whole genome shotgun (WGS) entry which is preliminary data.</text>
</comment>
<proteinExistence type="predicted"/>
<dbReference type="EMBL" id="LRMR01000024">
    <property type="protein sequence ID" value="KWU49534.1"/>
    <property type="molecule type" value="Genomic_DNA"/>
</dbReference>
<sequence length="120" mass="14141">MNDVIKQFDILCDVAVAAFSEKLEISYEMTLLNILEFVKKNPGYREDFIDRFKMMLTSGNSPFEAVAFCMRELQWPEIKEFVILNMNPSENPRSEALRSTLIAYDELWPDADLYSYYRMD</sequence>
<organism evidence="1 2">
    <name type="scientific">Pseudomonas palleroniana</name>
    <dbReference type="NCBI Taxonomy" id="191390"/>
    <lineage>
        <taxon>Bacteria</taxon>
        <taxon>Pseudomonadati</taxon>
        <taxon>Pseudomonadota</taxon>
        <taxon>Gammaproteobacteria</taxon>
        <taxon>Pseudomonadales</taxon>
        <taxon>Pseudomonadaceae</taxon>
        <taxon>Pseudomonas</taxon>
    </lineage>
</organism>
<dbReference type="Proteomes" id="UP000067111">
    <property type="component" value="Unassembled WGS sequence"/>
</dbReference>
<gene>
    <name evidence="1" type="ORF">AWV77_17835</name>
</gene>
<name>A0A0X7K1L8_9PSED</name>